<keyword evidence="5 7" id="KW-0413">Isomerase</keyword>
<comment type="caution">
    <text evidence="9">The sequence shown here is derived from an EMBL/GenBank/DDBJ whole genome shotgun (WGS) entry which is preliminary data.</text>
</comment>
<dbReference type="EMBL" id="BQNJ01000001">
    <property type="protein sequence ID" value="GKG99946.1"/>
    <property type="molecule type" value="Genomic_DNA"/>
</dbReference>
<reference evidence="9" key="1">
    <citation type="submission" date="2022-01" db="EMBL/GenBank/DDBJ databases">
        <title>Novel bile acid biosynthetic pathways are enriched in the microbiome of centenarians.</title>
        <authorList>
            <person name="Sato Y."/>
            <person name="Atarashi K."/>
            <person name="Plichta R.D."/>
            <person name="Arai Y."/>
            <person name="Sasajima S."/>
            <person name="Kearney M.S."/>
            <person name="Suda W."/>
            <person name="Takeshita K."/>
            <person name="Sasaki T."/>
            <person name="Okamoto S."/>
            <person name="Skelly N.A."/>
            <person name="Okamura Y."/>
            <person name="Vlamakis H."/>
            <person name="Li Y."/>
            <person name="Tanoue T."/>
            <person name="Takei H."/>
            <person name="Nittono H."/>
            <person name="Narushima S."/>
            <person name="Irie J."/>
            <person name="Itoh H."/>
            <person name="Moriya K."/>
            <person name="Sugiura Y."/>
            <person name="Suematsu M."/>
            <person name="Moritoki N."/>
            <person name="Shibata S."/>
            <person name="Littman R.D."/>
            <person name="Fischbach A.M."/>
            <person name="Uwamino Y."/>
            <person name="Inoue T."/>
            <person name="Honda A."/>
            <person name="Hattori M."/>
            <person name="Murai T."/>
            <person name="Xavier J.R."/>
            <person name="Hirose N."/>
            <person name="Honda K."/>
        </authorList>
    </citation>
    <scope>NUCLEOTIDE SEQUENCE</scope>
    <source>
        <strain evidence="9">CE91-St55</strain>
    </source>
</reference>
<feature type="active site" description="Proton donor" evidence="7">
    <location>
        <position position="275"/>
    </location>
</feature>
<dbReference type="InterPro" id="IPR046348">
    <property type="entry name" value="SIS_dom_sf"/>
</dbReference>
<dbReference type="GO" id="GO:0097367">
    <property type="term" value="F:carbohydrate derivative binding"/>
    <property type="evidence" value="ECO:0007669"/>
    <property type="project" value="InterPro"/>
</dbReference>
<dbReference type="CDD" id="cd05016">
    <property type="entry name" value="SIS_PGI_2"/>
    <property type="match status" value="1"/>
</dbReference>
<accession>A0A413LCF5</accession>
<evidence type="ECO:0000313" key="9">
    <source>
        <dbReference type="EMBL" id="GKG99946.1"/>
    </source>
</evidence>
<comment type="subcellular location">
    <subcellularLocation>
        <location evidence="7">Cytoplasm</location>
    </subcellularLocation>
</comment>
<evidence type="ECO:0000256" key="7">
    <source>
        <dbReference type="HAMAP-Rule" id="MF_00473"/>
    </source>
</evidence>
<dbReference type="PROSITE" id="PS51463">
    <property type="entry name" value="P_GLUCOSE_ISOMERASE_3"/>
    <property type="match status" value="1"/>
</dbReference>
<dbReference type="GO" id="GO:0051156">
    <property type="term" value="P:glucose 6-phosphate metabolic process"/>
    <property type="evidence" value="ECO:0007669"/>
    <property type="project" value="TreeGrafter"/>
</dbReference>
<dbReference type="Gene3D" id="3.40.50.10490">
    <property type="entry name" value="Glucose-6-phosphate isomerase like protein, domain 1"/>
    <property type="match status" value="2"/>
</dbReference>
<dbReference type="PANTHER" id="PTHR11469">
    <property type="entry name" value="GLUCOSE-6-PHOSPHATE ISOMERASE"/>
    <property type="match status" value="1"/>
</dbReference>
<sequence>MQLVLYDKCKQLETEELKEYMNQKMEVLIRAQNGEERYRESLGWLHVDEWAGEENIREITRHAERVRENGDILVVIGIGGSNQAARAVIEALHGDGHVKILYAGNNISSAYMKNIINQLEGKSVYINVIAKNFETLEPGISFRILRQYLKKRYGAEYGSRIFATGTRESKLHELCRTHGYTFLDFPDNIGGRYSGLCNVGLFPAAVSGIDIGSIAAGARSMEAELHNTYGEENTAFQYAAIRNLLYQKGFRLEMLASFEPRYQYFYGWWTQLFAESEGKEDRGLYPVTAKYSEDLHSIGQFVQEGTPILFETFLDIREQNSAIRLDADEVKDEFDYLNGLSMDEINYSAFCATLKAHSERFPCISLQVEELSEYSFGQLFYFFEFACYLSGTMLGVNPFNQPGVENYKGYMFEALGKYKYRSECNGKN</sequence>
<evidence type="ECO:0000256" key="5">
    <source>
        <dbReference type="ARBA" id="ARBA00023235"/>
    </source>
</evidence>
<dbReference type="GO" id="GO:0048029">
    <property type="term" value="F:monosaccharide binding"/>
    <property type="evidence" value="ECO:0007669"/>
    <property type="project" value="TreeGrafter"/>
</dbReference>
<keyword evidence="3 7" id="KW-0312">Gluconeogenesis</keyword>
<dbReference type="PANTHER" id="PTHR11469:SF1">
    <property type="entry name" value="GLUCOSE-6-PHOSPHATE ISOMERASE"/>
    <property type="match status" value="1"/>
</dbReference>
<comment type="function">
    <text evidence="7">Catalyzes the reversible isomerization of glucose-6-phosphate to fructose-6-phosphate.</text>
</comment>
<comment type="catalytic activity">
    <reaction evidence="6 7 8">
        <text>alpha-D-glucose 6-phosphate = beta-D-fructose 6-phosphate</text>
        <dbReference type="Rhea" id="RHEA:11816"/>
        <dbReference type="ChEBI" id="CHEBI:57634"/>
        <dbReference type="ChEBI" id="CHEBI:58225"/>
        <dbReference type="EC" id="5.3.1.9"/>
    </reaction>
</comment>
<dbReference type="CDD" id="cd05015">
    <property type="entry name" value="SIS_PGI_1"/>
    <property type="match status" value="1"/>
</dbReference>
<dbReference type="SUPFAM" id="SSF53697">
    <property type="entry name" value="SIS domain"/>
    <property type="match status" value="1"/>
</dbReference>
<comment type="caution">
    <text evidence="7">Lacks conserved residue(s) required for the propagation of feature annotation.</text>
</comment>
<evidence type="ECO:0000256" key="2">
    <source>
        <dbReference type="ARBA" id="ARBA00006604"/>
    </source>
</evidence>
<comment type="pathway">
    <text evidence="1 7 8">Carbohydrate degradation; glycolysis; D-glyceraldehyde 3-phosphate and glycerone phosphate from D-glucose: step 2/4.</text>
</comment>
<keyword evidence="7" id="KW-0963">Cytoplasm</keyword>
<evidence type="ECO:0000256" key="8">
    <source>
        <dbReference type="RuleBase" id="RU000612"/>
    </source>
</evidence>
<dbReference type="Proteomes" id="UP001055091">
    <property type="component" value="Unassembled WGS sequence"/>
</dbReference>
<dbReference type="InterPro" id="IPR035482">
    <property type="entry name" value="SIS_PGI_2"/>
</dbReference>
<dbReference type="GO" id="GO:0006096">
    <property type="term" value="P:glycolytic process"/>
    <property type="evidence" value="ECO:0007669"/>
    <property type="project" value="UniProtKB-UniRule"/>
</dbReference>
<comment type="similarity">
    <text evidence="2 7 8">Belongs to the GPI family.</text>
</comment>
<comment type="pathway">
    <text evidence="7">Carbohydrate biosynthesis; gluconeogenesis.</text>
</comment>
<dbReference type="NCBIfam" id="NF010697">
    <property type="entry name" value="PRK14097.1"/>
    <property type="match status" value="1"/>
</dbReference>
<dbReference type="HAMAP" id="MF_00473">
    <property type="entry name" value="G6P_isomerase"/>
    <property type="match status" value="1"/>
</dbReference>
<name>A0A413LCF5_9FIRM</name>
<dbReference type="InterPro" id="IPR018189">
    <property type="entry name" value="Phosphoglucose_isomerase_CS"/>
</dbReference>
<feature type="active site" evidence="7">
    <location>
        <position position="408"/>
    </location>
</feature>
<evidence type="ECO:0000256" key="1">
    <source>
        <dbReference type="ARBA" id="ARBA00004926"/>
    </source>
</evidence>
<evidence type="ECO:0000256" key="6">
    <source>
        <dbReference type="ARBA" id="ARBA00029321"/>
    </source>
</evidence>
<dbReference type="PRINTS" id="PR00662">
    <property type="entry name" value="G6PISOMERASE"/>
</dbReference>
<dbReference type="GO" id="GO:0005829">
    <property type="term" value="C:cytosol"/>
    <property type="evidence" value="ECO:0007669"/>
    <property type="project" value="TreeGrafter"/>
</dbReference>
<dbReference type="RefSeq" id="WP_118042880.1">
    <property type="nucleotide sequence ID" value="NZ_BQNJ01000001.1"/>
</dbReference>
<dbReference type="GO" id="GO:0004347">
    <property type="term" value="F:glucose-6-phosphate isomerase activity"/>
    <property type="evidence" value="ECO:0007669"/>
    <property type="project" value="UniProtKB-UniRule"/>
</dbReference>
<protein>
    <recommendedName>
        <fullName evidence="7">Glucose-6-phosphate isomerase</fullName>
        <shortName evidence="7">GPI</shortName>
        <ecNumber evidence="7">5.3.1.9</ecNumber>
    </recommendedName>
    <alternativeName>
        <fullName evidence="7">Phosphoglucose isomerase</fullName>
        <shortName evidence="7">PGI</shortName>
    </alternativeName>
    <alternativeName>
        <fullName evidence="7">Phosphohexose isomerase</fullName>
        <shortName evidence="7">PHI</shortName>
    </alternativeName>
</protein>
<dbReference type="InterPro" id="IPR035476">
    <property type="entry name" value="SIS_PGI_1"/>
</dbReference>
<gene>
    <name evidence="9" type="primary">pgi_2</name>
    <name evidence="7" type="synonym">pgi</name>
    <name evidence="9" type="ORF">CE91St55_19280</name>
</gene>
<dbReference type="EC" id="5.3.1.9" evidence="7"/>
<keyword evidence="4 7" id="KW-0324">Glycolysis</keyword>
<evidence type="ECO:0000256" key="3">
    <source>
        <dbReference type="ARBA" id="ARBA00022432"/>
    </source>
</evidence>
<dbReference type="Pfam" id="PF00342">
    <property type="entry name" value="PGI"/>
    <property type="match status" value="1"/>
</dbReference>
<dbReference type="PROSITE" id="PS00174">
    <property type="entry name" value="P_GLUCOSE_ISOMERASE_2"/>
    <property type="match status" value="1"/>
</dbReference>
<evidence type="ECO:0000313" key="10">
    <source>
        <dbReference type="Proteomes" id="UP001055091"/>
    </source>
</evidence>
<dbReference type="AlphaFoldDB" id="A0A413LCF5"/>
<proteinExistence type="inferred from homology"/>
<dbReference type="GO" id="GO:0006094">
    <property type="term" value="P:gluconeogenesis"/>
    <property type="evidence" value="ECO:0007669"/>
    <property type="project" value="UniProtKB-UniRule"/>
</dbReference>
<evidence type="ECO:0000256" key="4">
    <source>
        <dbReference type="ARBA" id="ARBA00023152"/>
    </source>
</evidence>
<dbReference type="InterPro" id="IPR001672">
    <property type="entry name" value="G6P_Isomerase"/>
</dbReference>
<organism evidence="9 10">
    <name type="scientific">Hungatella hathewayi</name>
    <dbReference type="NCBI Taxonomy" id="154046"/>
    <lineage>
        <taxon>Bacteria</taxon>
        <taxon>Bacillati</taxon>
        <taxon>Bacillota</taxon>
        <taxon>Clostridia</taxon>
        <taxon>Lachnospirales</taxon>
        <taxon>Lachnospiraceae</taxon>
        <taxon>Hungatella</taxon>
    </lineage>
</organism>